<comment type="caution">
    <text evidence="2">The sequence shown here is derived from an EMBL/GenBank/DDBJ whole genome shotgun (WGS) entry which is preliminary data.</text>
</comment>
<feature type="region of interest" description="Disordered" evidence="1">
    <location>
        <begin position="579"/>
        <end position="621"/>
    </location>
</feature>
<evidence type="ECO:0000256" key="1">
    <source>
        <dbReference type="SAM" id="MobiDB-lite"/>
    </source>
</evidence>
<proteinExistence type="predicted"/>
<dbReference type="Pfam" id="PF12520">
    <property type="entry name" value="DUF3723"/>
    <property type="match status" value="1"/>
</dbReference>
<dbReference type="InterPro" id="IPR022198">
    <property type="entry name" value="DUF3723"/>
</dbReference>
<name>A0ABR1GLN9_9HYPO</name>
<protein>
    <submittedName>
        <fullName evidence="2">Uncharacterized protein</fullName>
    </submittedName>
</protein>
<keyword evidence="3" id="KW-1185">Reference proteome</keyword>
<organism evidence="2 3">
    <name type="scientific">Neonectria punicea</name>
    <dbReference type="NCBI Taxonomy" id="979145"/>
    <lineage>
        <taxon>Eukaryota</taxon>
        <taxon>Fungi</taxon>
        <taxon>Dikarya</taxon>
        <taxon>Ascomycota</taxon>
        <taxon>Pezizomycotina</taxon>
        <taxon>Sordariomycetes</taxon>
        <taxon>Hypocreomycetidae</taxon>
        <taxon>Hypocreales</taxon>
        <taxon>Nectriaceae</taxon>
        <taxon>Neonectria</taxon>
    </lineage>
</organism>
<dbReference type="Proteomes" id="UP001498476">
    <property type="component" value="Unassembled WGS sequence"/>
</dbReference>
<evidence type="ECO:0000313" key="2">
    <source>
        <dbReference type="EMBL" id="KAK7402786.1"/>
    </source>
</evidence>
<reference evidence="2 3" key="1">
    <citation type="journal article" date="2025" name="Microbiol. Resour. Announc.">
        <title>Draft genome sequences for Neonectria magnoliae and Neonectria punicea, canker pathogens of Liriodendron tulipifera and Acer saccharum in West Virginia.</title>
        <authorList>
            <person name="Petronek H.M."/>
            <person name="Kasson M.T."/>
            <person name="Metheny A.M."/>
            <person name="Stauder C.M."/>
            <person name="Lovett B."/>
            <person name="Lynch S.C."/>
            <person name="Garnas J.R."/>
            <person name="Kasson L.R."/>
            <person name="Stajich J.E."/>
        </authorList>
    </citation>
    <scope>NUCLEOTIDE SEQUENCE [LARGE SCALE GENOMIC DNA]</scope>
    <source>
        <strain evidence="2 3">NRRL 64653</strain>
    </source>
</reference>
<evidence type="ECO:0000313" key="3">
    <source>
        <dbReference type="Proteomes" id="UP001498476"/>
    </source>
</evidence>
<gene>
    <name evidence="2" type="ORF">QQX98_011466</name>
</gene>
<dbReference type="EMBL" id="JAZAVJ010000282">
    <property type="protein sequence ID" value="KAK7402786.1"/>
    <property type="molecule type" value="Genomic_DNA"/>
</dbReference>
<accession>A0ABR1GLN9</accession>
<sequence length="726" mass="82534">MEQNQVESVEKRLYQDRGASFRGTAQIRFVHLHFGSLCPREPNKKVTEYLKEKFSNEGCLRLEPKNHIPALISQETLEAAIRASPNVSQDSLLENRSEKPPELRFPDSVTIECLQGLHRIAAGKELLPRRDWWWTVDLYLDDASTDLKVALSKEYSNSINFSDGEIFLKLRQYNDDANKHIGTIFAEKRMWGRLSKDKRKDLKQILRNRMITAGFDALRILPGLFVGFRIEHRFMAMKCFEEISNYLSHILDMWTQILGGKKRLMRRVDCHTVELLQLRAPGYSSHDFSVVAKHFQEGKLFSAIQDQSDRKRIWDNLRTIPHLIPSLYSLFEDVKYLKGPSRIVRQLCPSSRFSTREAMWRIFTGHSLPNNEYPIQVWETDYQSFLGSASDQFEFGYRQVYLYAWRHWTELVPECPKKEDGEDTPMPQRPDPRRWCGIAKLAAKVGFESDEIDRLIASDPDREIAREALLKARSPEYFEYDESAFEGYLTQLTHIFNLAMEKPRADSTPMMLVPGCGESLERRCGRVFDNAYKNDRKHLFLDHLYSQNFGNGSGVSSFAVRASVYFAFFGRHLPNNGMQAISATKPTNPPPSHATENGPPNGPEAMQHPHGRDQAPQGAAGLQAAVPAPAGGQEAPSTEIGNPGFNIPIVTSRDGSSADALTPLPAETTDMEMTDYVSADPSKIVVKFWKDGKLSNSAQLIPMDKAAVERAIAQYESLGYHLHNVL</sequence>